<evidence type="ECO:0000313" key="1">
    <source>
        <dbReference type="EMBL" id="CUV46387.1"/>
    </source>
</evidence>
<gene>
    <name evidence="1" type="ORF">TO10_v1_570017</name>
</gene>
<name>A0A0S4WHW7_RALSL</name>
<organism evidence="1">
    <name type="scientific">Ralstonia solanacearum</name>
    <name type="common">Pseudomonas solanacearum</name>
    <dbReference type="NCBI Taxonomy" id="305"/>
    <lineage>
        <taxon>Bacteria</taxon>
        <taxon>Pseudomonadati</taxon>
        <taxon>Pseudomonadota</taxon>
        <taxon>Betaproteobacteria</taxon>
        <taxon>Burkholderiales</taxon>
        <taxon>Burkholderiaceae</taxon>
        <taxon>Ralstonia</taxon>
        <taxon>Ralstonia solanacearum species complex</taxon>
    </lineage>
</organism>
<proteinExistence type="predicted"/>
<dbReference type="EMBL" id="LN899827">
    <property type="protein sequence ID" value="CUV46387.1"/>
    <property type="molecule type" value="Genomic_DNA"/>
</dbReference>
<protein>
    <submittedName>
        <fullName evidence="1">Uncharacterized protein</fullName>
    </submittedName>
</protein>
<sequence>MMANRLDRDEESLVRKMNLRVRLLDETLVSEIHMGQQAKRPASTGRT</sequence>
<accession>A0A0S4WHW7</accession>
<dbReference type="AlphaFoldDB" id="A0A0S4WHW7"/>
<reference evidence="1" key="1">
    <citation type="submission" date="2015-10" db="EMBL/GenBank/DDBJ databases">
        <authorList>
            <person name="Gilbert D.G."/>
        </authorList>
    </citation>
    <scope>NUCLEOTIDE SEQUENCE</scope>
    <source>
        <strain evidence="1">Phyl III-seqv23</strain>
    </source>
</reference>